<dbReference type="AlphaFoldDB" id="A0AAN9FX56"/>
<evidence type="ECO:0000313" key="2">
    <source>
        <dbReference type="Proteomes" id="UP001374579"/>
    </source>
</evidence>
<organism evidence="1 2">
    <name type="scientific">Littorina saxatilis</name>
    <dbReference type="NCBI Taxonomy" id="31220"/>
    <lineage>
        <taxon>Eukaryota</taxon>
        <taxon>Metazoa</taxon>
        <taxon>Spiralia</taxon>
        <taxon>Lophotrochozoa</taxon>
        <taxon>Mollusca</taxon>
        <taxon>Gastropoda</taxon>
        <taxon>Caenogastropoda</taxon>
        <taxon>Littorinimorpha</taxon>
        <taxon>Littorinoidea</taxon>
        <taxon>Littorinidae</taxon>
        <taxon>Littorina</taxon>
    </lineage>
</organism>
<gene>
    <name evidence="1" type="ORF">V1264_022295</name>
</gene>
<reference evidence="1 2" key="1">
    <citation type="submission" date="2024-02" db="EMBL/GenBank/DDBJ databases">
        <title>Chromosome-scale genome assembly of the rough periwinkle Littorina saxatilis.</title>
        <authorList>
            <person name="De Jode A."/>
            <person name="Faria R."/>
            <person name="Formenti G."/>
            <person name="Sims Y."/>
            <person name="Smith T.P."/>
            <person name="Tracey A."/>
            <person name="Wood J.M.D."/>
            <person name="Zagrodzka Z.B."/>
            <person name="Johannesson K."/>
            <person name="Butlin R.K."/>
            <person name="Leder E.H."/>
        </authorList>
    </citation>
    <scope>NUCLEOTIDE SEQUENCE [LARGE SCALE GENOMIC DNA]</scope>
    <source>
        <strain evidence="1">Snail1</strain>
        <tissue evidence="1">Muscle</tissue>
    </source>
</reference>
<dbReference type="Proteomes" id="UP001374579">
    <property type="component" value="Unassembled WGS sequence"/>
</dbReference>
<keyword evidence="2" id="KW-1185">Reference proteome</keyword>
<dbReference type="EMBL" id="JBAMIC010004070">
    <property type="protein sequence ID" value="KAK7088368.1"/>
    <property type="molecule type" value="Genomic_DNA"/>
</dbReference>
<protein>
    <submittedName>
        <fullName evidence="1">Uncharacterized protein</fullName>
    </submittedName>
</protein>
<sequence>MAHQLQRTFPTQNLGYPGFQHRTARVLIDIPRPEHRLGRRKWAMRDLEFQFEACQAQGSSRERNGVAS</sequence>
<proteinExistence type="predicted"/>
<name>A0AAN9FX56_9CAEN</name>
<comment type="caution">
    <text evidence="1">The sequence shown here is derived from an EMBL/GenBank/DDBJ whole genome shotgun (WGS) entry which is preliminary data.</text>
</comment>
<evidence type="ECO:0000313" key="1">
    <source>
        <dbReference type="EMBL" id="KAK7088368.1"/>
    </source>
</evidence>
<accession>A0AAN9FX56</accession>